<name>A0A8H5HVP1_9AGAR</name>
<feature type="compositionally biased region" description="Low complexity" evidence="1">
    <location>
        <begin position="213"/>
        <end position="222"/>
    </location>
</feature>
<organism evidence="3 4">
    <name type="scientific">Collybiopsis confluens</name>
    <dbReference type="NCBI Taxonomy" id="2823264"/>
    <lineage>
        <taxon>Eukaryota</taxon>
        <taxon>Fungi</taxon>
        <taxon>Dikarya</taxon>
        <taxon>Basidiomycota</taxon>
        <taxon>Agaricomycotina</taxon>
        <taxon>Agaricomycetes</taxon>
        <taxon>Agaricomycetidae</taxon>
        <taxon>Agaricales</taxon>
        <taxon>Marasmiineae</taxon>
        <taxon>Omphalotaceae</taxon>
        <taxon>Collybiopsis</taxon>
    </lineage>
</organism>
<dbReference type="InterPro" id="IPR010482">
    <property type="entry name" value="TECPR1-like_DysF"/>
</dbReference>
<dbReference type="EMBL" id="JAACJN010000016">
    <property type="protein sequence ID" value="KAF5390268.1"/>
    <property type="molecule type" value="Genomic_DNA"/>
</dbReference>
<feature type="compositionally biased region" description="Polar residues" evidence="1">
    <location>
        <begin position="43"/>
        <end position="53"/>
    </location>
</feature>
<sequence>MAPSPPPRTECRTLPPPPSPRRLNPRLSFASLVKSHPGKKQSKPNTQVGTTPATDATTIKLDASASPSQDSDPDLYHWAVVFENQRGLTLFSVPYYSSSGLLPSDPAPFTMPSAVSLKRAHQPDVSLKEYPLPDGNWRWVSNSWMVDMRSDDGQVQHDGFEYNWIFRQHHWRPHVGPLSAGGWVRRRRWIRLMMRPGKTRRRATEEQDSMNGAPAPTATYPTARNSWNGWDKSLSTSVPSLHANERDTMPEVLQGNIEAEWFMCRNLLRAASSDGAKLELWKRWLGLSETEGIPSTDIDTNSVIPPMEYVIAVLRAKLTNIIWNFFIFPESRRSFVELLFKANVFDRVSGLDHHTTLVKALAFWSLNGELNLVPQSESMDIHTP</sequence>
<evidence type="ECO:0000313" key="4">
    <source>
        <dbReference type="Proteomes" id="UP000518752"/>
    </source>
</evidence>
<feature type="region of interest" description="Disordered" evidence="1">
    <location>
        <begin position="198"/>
        <end position="222"/>
    </location>
</feature>
<comment type="caution">
    <text evidence="3">The sequence shown here is derived from an EMBL/GenBank/DDBJ whole genome shotgun (WGS) entry which is preliminary data.</text>
</comment>
<proteinExistence type="predicted"/>
<dbReference type="GO" id="GO:0005778">
    <property type="term" value="C:peroxisomal membrane"/>
    <property type="evidence" value="ECO:0007669"/>
    <property type="project" value="UniProtKB-ARBA"/>
</dbReference>
<reference evidence="3 4" key="1">
    <citation type="journal article" date="2020" name="ISME J.">
        <title>Uncovering the hidden diversity of litter-decomposition mechanisms in mushroom-forming fungi.</title>
        <authorList>
            <person name="Floudas D."/>
            <person name="Bentzer J."/>
            <person name="Ahren D."/>
            <person name="Johansson T."/>
            <person name="Persson P."/>
            <person name="Tunlid A."/>
        </authorList>
    </citation>
    <scope>NUCLEOTIDE SEQUENCE [LARGE SCALE GENOMIC DNA]</scope>
    <source>
        <strain evidence="3 4">CBS 406.79</strain>
    </source>
</reference>
<keyword evidence="4" id="KW-1185">Reference proteome</keyword>
<dbReference type="GO" id="GO:0007031">
    <property type="term" value="P:peroxisome organization"/>
    <property type="evidence" value="ECO:0007669"/>
    <property type="project" value="UniProtKB-ARBA"/>
</dbReference>
<dbReference type="AlphaFoldDB" id="A0A8H5HVP1"/>
<feature type="region of interest" description="Disordered" evidence="1">
    <location>
        <begin position="34"/>
        <end position="53"/>
    </location>
</feature>
<feature type="region of interest" description="Disordered" evidence="1">
    <location>
        <begin position="1"/>
        <end position="25"/>
    </location>
</feature>
<evidence type="ECO:0000313" key="3">
    <source>
        <dbReference type="EMBL" id="KAF5390268.1"/>
    </source>
</evidence>
<gene>
    <name evidence="3" type="ORF">D9757_002933</name>
</gene>
<accession>A0A8H5HVP1</accession>
<dbReference type="Proteomes" id="UP000518752">
    <property type="component" value="Unassembled WGS sequence"/>
</dbReference>
<dbReference type="OrthoDB" id="72441at2759"/>
<evidence type="ECO:0000256" key="1">
    <source>
        <dbReference type="SAM" id="MobiDB-lite"/>
    </source>
</evidence>
<protein>
    <recommendedName>
        <fullName evidence="2">TECPR1-like DysF domain-containing protein</fullName>
    </recommendedName>
</protein>
<dbReference type="Pfam" id="PF06398">
    <property type="entry name" value="Pex24p"/>
    <property type="match status" value="1"/>
</dbReference>
<evidence type="ECO:0000259" key="2">
    <source>
        <dbReference type="Pfam" id="PF06398"/>
    </source>
</evidence>
<feature type="domain" description="TECPR1-like DysF" evidence="2">
    <location>
        <begin position="58"/>
        <end position="191"/>
    </location>
</feature>
<feature type="compositionally biased region" description="Pro residues" evidence="1">
    <location>
        <begin position="1"/>
        <end position="20"/>
    </location>
</feature>